<dbReference type="EMBL" id="OBQC01000001">
    <property type="protein sequence ID" value="SOC34872.1"/>
    <property type="molecule type" value="Genomic_DNA"/>
</dbReference>
<dbReference type="PROSITE" id="PS51272">
    <property type="entry name" value="SLH"/>
    <property type="match status" value="3"/>
</dbReference>
<dbReference type="AlphaFoldDB" id="A0A285TZ69"/>
<dbReference type="PANTHER" id="PTHR40446">
    <property type="entry name" value="N-ACETYLGLUCOSAMINE-1-PHOSPHODIESTER ALPHA-N-ACETYLGLUCOSAMINIDASE"/>
    <property type="match status" value="1"/>
</dbReference>
<evidence type="ECO:0000313" key="3">
    <source>
        <dbReference type="Proteomes" id="UP000219252"/>
    </source>
</evidence>
<accession>A0A285TZ69</accession>
<dbReference type="Proteomes" id="UP000219252">
    <property type="component" value="Unassembled WGS sequence"/>
</dbReference>
<dbReference type="InterPro" id="IPR018711">
    <property type="entry name" value="NAGPA"/>
</dbReference>
<gene>
    <name evidence="2" type="ORF">SAMN05877842_101139</name>
</gene>
<feature type="domain" description="SLH" evidence="1">
    <location>
        <begin position="723"/>
        <end position="776"/>
    </location>
</feature>
<dbReference type="OrthoDB" id="9809781at2"/>
<dbReference type="Pfam" id="PF09992">
    <property type="entry name" value="NAGPA"/>
    <property type="match status" value="1"/>
</dbReference>
<protein>
    <submittedName>
        <fullName evidence="2">S-layer family protein</fullName>
    </submittedName>
</protein>
<sequence>MARKLGIVVVTFLFVSILLGQTYAQASVFGTKVNGNTLEIAPQVKHIQESYQSGSTKQFVNVLDVNLSNTYTKLEMGLPNPFGSLKTTTNLARENSAPGHYVVGAVNASYFLGNGLPANLLAENNEIINYGIIGTSTESPTQQRVAFGIDKYGKAIADYYSTKLHFTVNGKVYPLDLINSERTADKNVLYTPEKGSTGTNEWGVEIVVTSASQDMTRLHFGDVITGQVSDVTTYGVGGNSYIPSDGFVISVQNKALATEIQNTIAAGDDIKVTLSIDEQWMDAQYILAAGPLLVKNGQVNISMPTTSQFAKTPQPRTAVAIDSTGTRVFLVTVDGRQSHSKGASLNDLSSYLISLGATSAINLDGGGSTTMVVRPPGFTYPSMVNKSSDGSERRVSAILQVVNTAPQGQVKSFKVDSSASVIVKDETIDLKVSRAYDEFLNPMTIDPFSMNWYVEGDIGTVNGATFTATKQGKGKIIGEYQGVRAEIAVEIISNDKPILLDSMDSSGNWSAEAAKAKATIATSVKGEPIRQGSSSLRLNYDFTTADSGTKAAYAAAKTPISIVGKPKNIGVWVYAEGGNHWLRGTVIDGAGVKHTIDFTSEGGLNWTGWKYVSANIPTDITLPLKFEQIYVAQPTASLQNKGKVYFDQLQAVYKDGHQEIVYKDVTDPNYYAYASIVNLNNQELIKGYVDGTFKPGNTITRGEAATIIARALNLKATKAPSFSDVSANYYAYNAIAAVSEHGILTGREVGKFSPEGKLTRAETAAILSRAFKLVGTSTVNFKDINSSHWAYGNIQALVSNNLVSGYTDNTFRPNVQISRAEFAVFLDRALQNRK</sequence>
<dbReference type="PANTHER" id="PTHR40446:SF2">
    <property type="entry name" value="N-ACETYLGLUCOSAMINE-1-PHOSPHODIESTER ALPHA-N-ACETYLGLUCOSAMINIDASE"/>
    <property type="match status" value="1"/>
</dbReference>
<feature type="domain" description="SLH" evidence="1">
    <location>
        <begin position="659"/>
        <end position="722"/>
    </location>
</feature>
<proteinExistence type="predicted"/>
<organism evidence="2 3">
    <name type="scientific">Ureibacillus acetophenoni</name>
    <dbReference type="NCBI Taxonomy" id="614649"/>
    <lineage>
        <taxon>Bacteria</taxon>
        <taxon>Bacillati</taxon>
        <taxon>Bacillota</taxon>
        <taxon>Bacilli</taxon>
        <taxon>Bacillales</taxon>
        <taxon>Caryophanaceae</taxon>
        <taxon>Ureibacillus</taxon>
    </lineage>
</organism>
<feature type="domain" description="SLH" evidence="1">
    <location>
        <begin position="777"/>
        <end position="834"/>
    </location>
</feature>
<keyword evidence="3" id="KW-1185">Reference proteome</keyword>
<dbReference type="Pfam" id="PF00395">
    <property type="entry name" value="SLH"/>
    <property type="match status" value="3"/>
</dbReference>
<dbReference type="InterPro" id="IPR001119">
    <property type="entry name" value="SLH_dom"/>
</dbReference>
<evidence type="ECO:0000313" key="2">
    <source>
        <dbReference type="EMBL" id="SOC34872.1"/>
    </source>
</evidence>
<reference evidence="3" key="1">
    <citation type="submission" date="2017-08" db="EMBL/GenBank/DDBJ databases">
        <authorList>
            <person name="Varghese N."/>
            <person name="Submissions S."/>
        </authorList>
    </citation>
    <scope>NUCLEOTIDE SEQUENCE [LARGE SCALE GENOMIC DNA]</scope>
    <source>
        <strain evidence="3">JC23</strain>
    </source>
</reference>
<dbReference type="Gene3D" id="2.60.120.430">
    <property type="entry name" value="Galactose-binding lectin"/>
    <property type="match status" value="1"/>
</dbReference>
<dbReference type="RefSeq" id="WP_097147708.1">
    <property type="nucleotide sequence ID" value="NZ_OBQC01000001.1"/>
</dbReference>
<evidence type="ECO:0000259" key="1">
    <source>
        <dbReference type="PROSITE" id="PS51272"/>
    </source>
</evidence>
<name>A0A285TZ69_9BACL</name>